<dbReference type="Proteomes" id="UP000634455">
    <property type="component" value="Unassembled WGS sequence"/>
</dbReference>
<evidence type="ECO:0000313" key="11">
    <source>
        <dbReference type="EMBL" id="GHA45791.1"/>
    </source>
</evidence>
<comment type="similarity">
    <text evidence="6">Belongs to the acetyltransferase family. OlsB subfamily.</text>
</comment>
<dbReference type="Pfam" id="PF13444">
    <property type="entry name" value="Acetyltransf_5"/>
    <property type="match status" value="1"/>
</dbReference>
<comment type="pathway">
    <text evidence="1">Lipid metabolism.</text>
</comment>
<dbReference type="InterPro" id="IPR016181">
    <property type="entry name" value="Acyl_CoA_acyltransferase"/>
</dbReference>
<keyword evidence="4" id="KW-0443">Lipid metabolism</keyword>
<dbReference type="PANTHER" id="PTHR37323">
    <property type="entry name" value="GCN5-RELATED N-ACETYLTRANSFERASE"/>
    <property type="match status" value="1"/>
</dbReference>
<evidence type="ECO:0000256" key="6">
    <source>
        <dbReference type="ARBA" id="ARBA00038095"/>
    </source>
</evidence>
<dbReference type="EC" id="2.3.2.30" evidence="7"/>
<keyword evidence="5 11" id="KW-0012">Acyltransferase</keyword>
<evidence type="ECO:0000256" key="7">
    <source>
        <dbReference type="ARBA" id="ARBA00039058"/>
    </source>
</evidence>
<keyword evidence="2" id="KW-0444">Lipid biosynthesis</keyword>
<comment type="catalytic activity">
    <reaction evidence="10">
        <text>a (3R)-hydroxyacyl-[ACP] + L-ornithine = a lyso-ornithine lipid + holo-[ACP] + H(+)</text>
        <dbReference type="Rhea" id="RHEA:20633"/>
        <dbReference type="Rhea" id="RHEA-COMP:9685"/>
        <dbReference type="Rhea" id="RHEA-COMP:9945"/>
        <dbReference type="ChEBI" id="CHEBI:15378"/>
        <dbReference type="ChEBI" id="CHEBI:46911"/>
        <dbReference type="ChEBI" id="CHEBI:64479"/>
        <dbReference type="ChEBI" id="CHEBI:78827"/>
        <dbReference type="ChEBI" id="CHEBI:138482"/>
        <dbReference type="EC" id="2.3.2.30"/>
    </reaction>
    <physiologicalReaction direction="left-to-right" evidence="10">
        <dbReference type="Rhea" id="RHEA:20634"/>
    </physiologicalReaction>
</comment>
<evidence type="ECO:0000256" key="5">
    <source>
        <dbReference type="ARBA" id="ARBA00023315"/>
    </source>
</evidence>
<evidence type="ECO:0000256" key="2">
    <source>
        <dbReference type="ARBA" id="ARBA00022516"/>
    </source>
</evidence>
<dbReference type="RefSeq" id="WP_189639299.1">
    <property type="nucleotide sequence ID" value="NZ_BMZF01000001.1"/>
</dbReference>
<protein>
    <recommendedName>
        <fullName evidence="8">L-ornithine N(alpha)-acyltransferase</fullName>
        <ecNumber evidence="7">2.3.2.30</ecNumber>
    </recommendedName>
</protein>
<dbReference type="PANTHER" id="PTHR37323:SF1">
    <property type="entry name" value="L-ORNITHINE N(ALPHA)-ACYLTRANSFERASE"/>
    <property type="match status" value="1"/>
</dbReference>
<dbReference type="SUPFAM" id="SSF55729">
    <property type="entry name" value="Acyl-CoA N-acyltransferases (Nat)"/>
    <property type="match status" value="1"/>
</dbReference>
<evidence type="ECO:0000256" key="3">
    <source>
        <dbReference type="ARBA" id="ARBA00022679"/>
    </source>
</evidence>
<reference evidence="12" key="1">
    <citation type="journal article" date="2019" name="Int. J. Syst. Evol. Microbiol.">
        <title>The Global Catalogue of Microorganisms (GCM) 10K type strain sequencing project: providing services to taxonomists for standard genome sequencing and annotation.</title>
        <authorList>
            <consortium name="The Broad Institute Genomics Platform"/>
            <consortium name="The Broad Institute Genome Sequencing Center for Infectious Disease"/>
            <person name="Wu L."/>
            <person name="Ma J."/>
        </authorList>
    </citation>
    <scope>NUCLEOTIDE SEQUENCE [LARGE SCALE GENOMIC DNA]</scope>
    <source>
        <strain evidence="12">KCTC 32465</strain>
    </source>
</reference>
<evidence type="ECO:0000256" key="10">
    <source>
        <dbReference type="ARBA" id="ARBA00047785"/>
    </source>
</evidence>
<evidence type="ECO:0000313" key="12">
    <source>
        <dbReference type="Proteomes" id="UP000634455"/>
    </source>
</evidence>
<evidence type="ECO:0000256" key="4">
    <source>
        <dbReference type="ARBA" id="ARBA00023098"/>
    </source>
</evidence>
<evidence type="ECO:0000256" key="9">
    <source>
        <dbReference type="ARBA" id="ARBA00045724"/>
    </source>
</evidence>
<sequence length="256" mass="28602">MIIDESKYLVKIAQTEAEIFAAQRLRYRVFVTEMGATVSDECHRAKREYDRFDPYFDHLILIDRDIDDPHENVVGVYRLLPSETAAKGLGFYGASEYDFAPFTNSTRKSVELGRSCLAQGHRGGCALHLLWQGLGDYVAQNQVEILFGVASFAGVDPQIYAQALSHLHHNHLAPECIRPVARGDSAVDMNILPRDQVDRLAAMRQMPSLIKSYLRLGGVVGAGAYVDDAFNTIDVCMIMDTQKMPKTQRSRYAKGA</sequence>
<organism evidence="11 12">
    <name type="scientific">Paramylibacter ulvae</name>
    <dbReference type="NCBI Taxonomy" id="1651968"/>
    <lineage>
        <taxon>Bacteria</taxon>
        <taxon>Pseudomonadati</taxon>
        <taxon>Pseudomonadota</taxon>
        <taxon>Alphaproteobacteria</taxon>
        <taxon>Rhodobacterales</taxon>
        <taxon>Paracoccaceae</taxon>
        <taxon>Paramylibacter</taxon>
    </lineage>
</organism>
<accession>A0ABQ3CVX2</accession>
<comment type="caution">
    <text evidence="11">The sequence shown here is derived from an EMBL/GenBank/DDBJ whole genome shotgun (WGS) entry which is preliminary data.</text>
</comment>
<dbReference type="GO" id="GO:0016746">
    <property type="term" value="F:acyltransferase activity"/>
    <property type="evidence" value="ECO:0007669"/>
    <property type="project" value="UniProtKB-KW"/>
</dbReference>
<dbReference type="Gene3D" id="3.40.630.30">
    <property type="match status" value="1"/>
</dbReference>
<evidence type="ECO:0000256" key="8">
    <source>
        <dbReference type="ARBA" id="ARBA00039866"/>
    </source>
</evidence>
<dbReference type="EMBL" id="BMZF01000001">
    <property type="protein sequence ID" value="GHA45791.1"/>
    <property type="molecule type" value="Genomic_DNA"/>
</dbReference>
<keyword evidence="3" id="KW-0808">Transferase</keyword>
<evidence type="ECO:0000256" key="1">
    <source>
        <dbReference type="ARBA" id="ARBA00005189"/>
    </source>
</evidence>
<comment type="function">
    <text evidence="9">Catalyzes the first step in the biosynthesis of ornithine lipids, which are phosphorus-free membrane lipids. Catalyzes the 3-hydroxyacyl-acyl carrier protein-dependent acylation of ornithine to form lyso-ornithine lipid (LOL).</text>
</comment>
<proteinExistence type="inferred from homology"/>
<name>A0ABQ3CVX2_9RHOB</name>
<keyword evidence="12" id="KW-1185">Reference proteome</keyword>
<dbReference type="InterPro" id="IPR052351">
    <property type="entry name" value="Ornithine_N-alpha-AT"/>
</dbReference>
<gene>
    <name evidence="11" type="ORF">GCM10008927_08540</name>
</gene>